<keyword evidence="1" id="KW-0175">Coiled coil</keyword>
<dbReference type="PIRSF" id="PIRSF022057">
    <property type="entry name" value="UCP022057"/>
    <property type="match status" value="1"/>
</dbReference>
<dbReference type="GO" id="GO:0003677">
    <property type="term" value="F:DNA binding"/>
    <property type="evidence" value="ECO:0007669"/>
    <property type="project" value="UniProtKB-KW"/>
</dbReference>
<evidence type="ECO:0000313" key="2">
    <source>
        <dbReference type="EMBL" id="SES64420.1"/>
    </source>
</evidence>
<reference evidence="3" key="1">
    <citation type="submission" date="2016-10" db="EMBL/GenBank/DDBJ databases">
        <authorList>
            <person name="Varghese N."/>
            <person name="Submissions S."/>
        </authorList>
    </citation>
    <scope>NUCLEOTIDE SEQUENCE [LARGE SCALE GENOMIC DNA]</scope>
    <source>
        <strain evidence="3">SLH 33</strain>
    </source>
</reference>
<keyword evidence="2" id="KW-0238">DNA-binding</keyword>
<dbReference type="EMBL" id="FOHQ01000001">
    <property type="protein sequence ID" value="SES64420.1"/>
    <property type="molecule type" value="Genomic_DNA"/>
</dbReference>
<proteinExistence type="predicted"/>
<dbReference type="Proteomes" id="UP000243338">
    <property type="component" value="Unassembled WGS sequence"/>
</dbReference>
<dbReference type="InterPro" id="IPR014517">
    <property type="entry name" value="ArsR_tscrpt_regulator"/>
</dbReference>
<dbReference type="STRING" id="1353158.SAMN04488587_0288"/>
<dbReference type="AlphaFoldDB" id="A0A1H9Y7N1"/>
<evidence type="ECO:0000313" key="3">
    <source>
        <dbReference type="Proteomes" id="UP000243338"/>
    </source>
</evidence>
<dbReference type="Pfam" id="PF09824">
    <property type="entry name" value="ArsR"/>
    <property type="match status" value="1"/>
</dbReference>
<accession>A0A1H9Y7N1</accession>
<evidence type="ECO:0000256" key="1">
    <source>
        <dbReference type="SAM" id="Coils"/>
    </source>
</evidence>
<gene>
    <name evidence="2" type="ORF">SAMN04488587_0288</name>
</gene>
<feature type="coiled-coil region" evidence="1">
    <location>
        <begin position="111"/>
        <end position="138"/>
    </location>
</feature>
<protein>
    <submittedName>
        <fullName evidence="2">Predicted DNA-binding transcriptional regulator, ArsR family</fullName>
    </submittedName>
</protein>
<name>A0A1H9Y7N1_9EURY</name>
<keyword evidence="3" id="KW-1185">Reference proteome</keyword>
<sequence>MMPKRTRIINDPSELVPLLQTFQSGQHKQVFNLLLVEWMTKGDLEEKMGCDVSESITILKECGLLESQWHMPEPGKKPEKEYHSSYSKVQTNFQCSFEDLSEIIMLTFHPYEEIKDMIEELEELVEKGNHSMSSLTRAMNKSPIYVRSLARRSPKLTVMGQRLKINEETE</sequence>
<organism evidence="2 3">
    <name type="scientific">Methanococcoides vulcani</name>
    <dbReference type="NCBI Taxonomy" id="1353158"/>
    <lineage>
        <taxon>Archaea</taxon>
        <taxon>Methanobacteriati</taxon>
        <taxon>Methanobacteriota</taxon>
        <taxon>Stenosarchaea group</taxon>
        <taxon>Methanomicrobia</taxon>
        <taxon>Methanosarcinales</taxon>
        <taxon>Methanosarcinaceae</taxon>
        <taxon>Methanococcoides</taxon>
    </lineage>
</organism>